<dbReference type="EMBL" id="CP002339">
    <property type="protein sequence ID" value="AEF05502.1"/>
    <property type="molecule type" value="Genomic_DNA"/>
</dbReference>
<feature type="region of interest" description="Disordered" evidence="1">
    <location>
        <begin position="21"/>
        <end position="64"/>
    </location>
</feature>
<dbReference type="Proteomes" id="UP000000683">
    <property type="component" value="Chromosome"/>
</dbReference>
<keyword evidence="4" id="KW-1185">Reference proteome</keyword>
<evidence type="ECO:0000313" key="4">
    <source>
        <dbReference type="Proteomes" id="UP000000683"/>
    </source>
</evidence>
<organism evidence="3 4">
    <name type="scientific">Alteromonas naphthalenivorans</name>
    <dbReference type="NCBI Taxonomy" id="715451"/>
    <lineage>
        <taxon>Bacteria</taxon>
        <taxon>Pseudomonadati</taxon>
        <taxon>Pseudomonadota</taxon>
        <taxon>Gammaproteobacteria</taxon>
        <taxon>Alteromonadales</taxon>
        <taxon>Alteromonadaceae</taxon>
        <taxon>Alteromonas/Salinimonas group</taxon>
        <taxon>Alteromonas</taxon>
    </lineage>
</organism>
<dbReference type="RefSeq" id="WP_013786412.1">
    <property type="nucleotide sequence ID" value="NC_015554.1"/>
</dbReference>
<evidence type="ECO:0000256" key="1">
    <source>
        <dbReference type="SAM" id="MobiDB-lite"/>
    </source>
</evidence>
<dbReference type="CDD" id="cd12105">
    <property type="entry name" value="HmuY"/>
    <property type="match status" value="2"/>
</dbReference>
<dbReference type="PROSITE" id="PS51257">
    <property type="entry name" value="PROKAR_LIPOPROTEIN"/>
    <property type="match status" value="1"/>
</dbReference>
<dbReference type="KEGG" id="alt:ambt_20055"/>
<gene>
    <name evidence="3" type="ordered locus">ambt_20055</name>
</gene>
<reference evidence="3 4" key="1">
    <citation type="journal article" date="2011" name="J. Bacteriol.">
        <title>Complete genome sequence of the polycyclic aromatic hydrocarbon-degrading bacterium Alteromonas sp. strain SN2.</title>
        <authorList>
            <person name="Jin H.M."/>
            <person name="Jeong H."/>
            <person name="Moon E.J."/>
            <person name="Math R.K."/>
            <person name="Lee K."/>
            <person name="Kim H.J."/>
            <person name="Jeon C.O."/>
            <person name="Oh T.K."/>
            <person name="Kim J.F."/>
        </authorList>
    </citation>
    <scope>NUCLEOTIDE SEQUENCE [LARGE SCALE GENOMIC DNA]</scope>
    <source>
        <strain evidence="4">JCM 17741 / KACC 18427 / KCTC 11700BP / SN2</strain>
    </source>
</reference>
<sequence>MNKKYLALLLAMTLGLAACGGSDSSDPAIETPDQSGEDSGEDSADNSGDETDDSAGDEGETSNEVATIYGPYSTGSISEPVAVYFDLDTQTQVTLTEEEAASDTTWDIGFKRTSVFLNTAQETPVSVYFTANNSDFYDDSGAAVADLFLNATADSELDDYLAVTTSDVPDADAFSTDAESAVIGDTFYNYDTTTHVVTAASDTYYVVSSDENYTKFHVTDIVTEGRGIGEITLGVMHQSVLDGQTTFAEEVSLSVNAVGCTSPIYVDFDVQQEVTETDAWDITIPCADGAGEFALSIADDATVLRTDADTYAGIDTEAAAFYGFSAETVSDYAFTANNWYYYDSTSHLLYSQFGVYLISAGDSVFKFQITSYYDEDGTSGAYSFRADPVTEE</sequence>
<evidence type="ECO:0008006" key="5">
    <source>
        <dbReference type="Google" id="ProtNLM"/>
    </source>
</evidence>
<dbReference type="HOGENOM" id="CLU_703285_0_0_6"/>
<dbReference type="eggNOG" id="ENOG502Z9CX">
    <property type="taxonomic scope" value="Bacteria"/>
</dbReference>
<evidence type="ECO:0000313" key="3">
    <source>
        <dbReference type="EMBL" id="AEF05502.1"/>
    </source>
</evidence>
<feature type="signal peptide" evidence="2">
    <location>
        <begin position="1"/>
        <end position="20"/>
    </location>
</feature>
<name>F5Z6I9_ALTNA</name>
<accession>F5Z6I9</accession>
<keyword evidence="2" id="KW-0732">Signal</keyword>
<feature type="compositionally biased region" description="Acidic residues" evidence="1">
    <location>
        <begin position="35"/>
        <end position="61"/>
    </location>
</feature>
<dbReference type="Pfam" id="PF14064">
    <property type="entry name" value="HmuY"/>
    <property type="match status" value="1"/>
</dbReference>
<protein>
    <recommendedName>
        <fullName evidence="5">Lipoprotein</fullName>
    </recommendedName>
</protein>
<evidence type="ECO:0000256" key="2">
    <source>
        <dbReference type="SAM" id="SignalP"/>
    </source>
</evidence>
<dbReference type="InterPro" id="IPR025921">
    <property type="entry name" value="HmuY"/>
</dbReference>
<proteinExistence type="predicted"/>
<dbReference type="AlphaFoldDB" id="F5Z6I9"/>
<dbReference type="OrthoDB" id="335087at2"/>
<feature type="chain" id="PRO_5003330349" description="Lipoprotein" evidence="2">
    <location>
        <begin position="21"/>
        <end position="392"/>
    </location>
</feature>